<protein>
    <submittedName>
        <fullName evidence="1">Uncharacterized protein</fullName>
    </submittedName>
</protein>
<accession>A0ABP8R838</accession>
<organism evidence="1 2">
    <name type="scientific">Actinoallomurus oryzae</name>
    <dbReference type="NCBI Taxonomy" id="502180"/>
    <lineage>
        <taxon>Bacteria</taxon>
        <taxon>Bacillati</taxon>
        <taxon>Actinomycetota</taxon>
        <taxon>Actinomycetes</taxon>
        <taxon>Streptosporangiales</taxon>
        <taxon>Thermomonosporaceae</taxon>
        <taxon>Actinoallomurus</taxon>
    </lineage>
</organism>
<dbReference type="RefSeq" id="WP_345475497.1">
    <property type="nucleotide sequence ID" value="NZ_BAABHF010000067.1"/>
</dbReference>
<comment type="caution">
    <text evidence="1">The sequence shown here is derived from an EMBL/GenBank/DDBJ whole genome shotgun (WGS) entry which is preliminary data.</text>
</comment>
<name>A0ABP8R838_9ACTN</name>
<reference evidence="2" key="1">
    <citation type="journal article" date="2019" name="Int. J. Syst. Evol. Microbiol.">
        <title>The Global Catalogue of Microorganisms (GCM) 10K type strain sequencing project: providing services to taxonomists for standard genome sequencing and annotation.</title>
        <authorList>
            <consortium name="The Broad Institute Genomics Platform"/>
            <consortium name="The Broad Institute Genome Sequencing Center for Infectious Disease"/>
            <person name="Wu L."/>
            <person name="Ma J."/>
        </authorList>
    </citation>
    <scope>NUCLEOTIDE SEQUENCE [LARGE SCALE GENOMIC DNA]</scope>
    <source>
        <strain evidence="2">JCM 17933</strain>
    </source>
</reference>
<evidence type="ECO:0000313" key="1">
    <source>
        <dbReference type="EMBL" id="GAA4520608.1"/>
    </source>
</evidence>
<gene>
    <name evidence="1" type="ORF">GCM10023191_097750</name>
</gene>
<keyword evidence="2" id="KW-1185">Reference proteome</keyword>
<dbReference type="Proteomes" id="UP001500503">
    <property type="component" value="Unassembled WGS sequence"/>
</dbReference>
<dbReference type="EMBL" id="BAABHF010000067">
    <property type="protein sequence ID" value="GAA4520608.1"/>
    <property type="molecule type" value="Genomic_DNA"/>
</dbReference>
<sequence length="156" mass="16740">MPDMAPYWCDLVSRRALSQVTGVSGSLYEVRNAGIGEDLSMCAVKDEQRYGPLTVQWDVTGGQSEIAGRTKDVASDHPTRLPATLGTGFTVHSPSARLPYFTAAAFTCGSRDAWIEIFIRGVSPGRDATADLAGLMRVAQRRFGVLHHCRPAAASG</sequence>
<proteinExistence type="predicted"/>
<evidence type="ECO:0000313" key="2">
    <source>
        <dbReference type="Proteomes" id="UP001500503"/>
    </source>
</evidence>